<reference evidence="1 2" key="1">
    <citation type="submission" date="2018-09" db="EMBL/GenBank/DDBJ databases">
        <title>Draft genome of a novel serratia sp. strain with antifungal activity.</title>
        <authorList>
            <person name="Dichmann S.I."/>
            <person name="Park B.P."/>
            <person name="Pathiraja D."/>
            <person name="Choi I.-G."/>
            <person name="Stougaard P."/>
            <person name="Hennessy R.C."/>
        </authorList>
    </citation>
    <scope>NUCLEOTIDE SEQUENCE [LARGE SCALE GENOMIC DNA]</scope>
    <source>
        <strain evidence="1 2">S40</strain>
    </source>
</reference>
<proteinExistence type="predicted"/>
<evidence type="ECO:0000313" key="2">
    <source>
        <dbReference type="Proteomes" id="UP000284338"/>
    </source>
</evidence>
<protein>
    <submittedName>
        <fullName evidence="1">Uncharacterized protein</fullName>
    </submittedName>
</protein>
<evidence type="ECO:0000313" key="1">
    <source>
        <dbReference type="EMBL" id="RJF57634.1"/>
    </source>
</evidence>
<sequence length="585" mass="64719">MYQGYPDFQQIIISDNQRFIASYQQKDAYFLYPDSVSILAADPLAFSLDIVRSASTDSIYGWLNFITELQFAGVQSLSDFKQQHPDTAVRVLPVLPGSLGFDVPIEYHSALSGQSYDATWYSAQCIQFIILLNSASTQLIEKTLLDDTLGFNARLDGFVEGVSPRLAYAVEFDPQALMRELVAGVKGACPVEGARVAFDYGLLTQYLYQNIALLPLKITPALPVNAPEETLLFSQGVLDRLYNLLGSPYAGPPASNVAMICLSPPTQVGRVIFNLDRVVLSRRPLCFLLDPFAAAQQIAKVSPDTIIHRTTTPPLPPGELEIDVYYAFPLGLKSNVFIDIQLTVPAGDIYPLEQRQTQLLVPDSSRLTFRFHNSALEKQAFFYQIRVSYPQDGAYCTLSGEVRRSDNRALVLDYAALPCNFLTISIDPEFARQSRIGGLYHSAGWLQDLALTEAAPYFSCPILGGDTYAEATAYALSGSEAVPLPMPITQATTIGAYSFPQFGSQRARITVHLPAEMLKVALTFQAQNDTRTTEHTFTHPQDSFEYQWNVTSIFAAGFRYKTATGPWSPYVTGDQTIDIKVKNND</sequence>
<dbReference type="EMBL" id="QYYG01000001">
    <property type="protein sequence ID" value="RJF57634.1"/>
    <property type="molecule type" value="Genomic_DNA"/>
</dbReference>
<keyword evidence="2" id="KW-1185">Reference proteome</keyword>
<organism evidence="1 2">
    <name type="scientific">Serratia inhibens</name>
    <dbReference type="NCBI Taxonomy" id="2338073"/>
    <lineage>
        <taxon>Bacteria</taxon>
        <taxon>Pseudomonadati</taxon>
        <taxon>Pseudomonadota</taxon>
        <taxon>Gammaproteobacteria</taxon>
        <taxon>Enterobacterales</taxon>
        <taxon>Yersiniaceae</taxon>
        <taxon>Serratia</taxon>
    </lineage>
</organism>
<dbReference type="Proteomes" id="UP000284338">
    <property type="component" value="Unassembled WGS sequence"/>
</dbReference>
<accession>A0AA92X5T5</accession>
<gene>
    <name evidence="1" type="ORF">D4100_02285</name>
</gene>
<dbReference type="RefSeq" id="WP_119802877.1">
    <property type="nucleotide sequence ID" value="NZ_QYYG01000001.1"/>
</dbReference>
<comment type="caution">
    <text evidence="1">The sequence shown here is derived from an EMBL/GenBank/DDBJ whole genome shotgun (WGS) entry which is preliminary data.</text>
</comment>
<dbReference type="AlphaFoldDB" id="A0AA92X5T5"/>
<name>A0AA92X5T5_9GAMM</name>